<evidence type="ECO:0000256" key="2">
    <source>
        <dbReference type="ARBA" id="ARBA00022723"/>
    </source>
</evidence>
<dbReference type="Proteomes" id="UP000037510">
    <property type="component" value="Unassembled WGS sequence"/>
</dbReference>
<evidence type="ECO:0000313" key="8">
    <source>
        <dbReference type="Proteomes" id="UP000037510"/>
    </source>
</evidence>
<dbReference type="PROSITE" id="PS00086">
    <property type="entry name" value="CYTOCHROME_P450"/>
    <property type="match status" value="1"/>
</dbReference>
<evidence type="ECO:0000256" key="4">
    <source>
        <dbReference type="ARBA" id="ARBA00023033"/>
    </source>
</evidence>
<name>A0A0L7LCD9_OPEBR</name>
<keyword evidence="2 5" id="KW-0479">Metal-binding</keyword>
<dbReference type="EMBL" id="JTDY01001692">
    <property type="protein sequence ID" value="KOB73148.1"/>
    <property type="molecule type" value="Genomic_DNA"/>
</dbReference>
<evidence type="ECO:0000256" key="1">
    <source>
        <dbReference type="ARBA" id="ARBA00010617"/>
    </source>
</evidence>
<dbReference type="GO" id="GO:0006805">
    <property type="term" value="P:xenobiotic metabolic process"/>
    <property type="evidence" value="ECO:0007669"/>
    <property type="project" value="TreeGrafter"/>
</dbReference>
<comment type="caution">
    <text evidence="7">The sequence shown here is derived from an EMBL/GenBank/DDBJ whole genome shotgun (WGS) entry which is preliminary data.</text>
</comment>
<keyword evidence="4 6" id="KW-0503">Monooxygenase</keyword>
<comment type="cofactor">
    <cofactor evidence="5">
        <name>heme</name>
        <dbReference type="ChEBI" id="CHEBI:30413"/>
    </cofactor>
</comment>
<dbReference type="GO" id="GO:0005737">
    <property type="term" value="C:cytoplasm"/>
    <property type="evidence" value="ECO:0007669"/>
    <property type="project" value="TreeGrafter"/>
</dbReference>
<dbReference type="AlphaFoldDB" id="A0A0L7LCD9"/>
<evidence type="ECO:0000256" key="5">
    <source>
        <dbReference type="PIRSR" id="PIRSR602401-1"/>
    </source>
</evidence>
<dbReference type="PRINTS" id="PR00385">
    <property type="entry name" value="P450"/>
</dbReference>
<protein>
    <submittedName>
        <fullName evidence="7">Cytochrome P450 CYP18B3</fullName>
    </submittedName>
</protein>
<dbReference type="InterPro" id="IPR001128">
    <property type="entry name" value="Cyt_P450"/>
</dbReference>
<evidence type="ECO:0000256" key="3">
    <source>
        <dbReference type="ARBA" id="ARBA00023004"/>
    </source>
</evidence>
<dbReference type="InterPro" id="IPR050182">
    <property type="entry name" value="Cytochrome_P450_fam2"/>
</dbReference>
<dbReference type="GO" id="GO:0016712">
    <property type="term" value="F:oxidoreductase activity, acting on paired donors, with incorporation or reduction of molecular oxygen, reduced flavin or flavoprotein as one donor, and incorporation of one atom of oxygen"/>
    <property type="evidence" value="ECO:0007669"/>
    <property type="project" value="TreeGrafter"/>
</dbReference>
<dbReference type="InterPro" id="IPR036396">
    <property type="entry name" value="Cyt_P450_sf"/>
</dbReference>
<accession>A0A0L7LCD9</accession>
<dbReference type="SUPFAM" id="SSF48264">
    <property type="entry name" value="Cytochrome P450"/>
    <property type="match status" value="1"/>
</dbReference>
<dbReference type="PANTHER" id="PTHR24300:SF375">
    <property type="entry name" value="CYTOCHROME P450 FAMILY"/>
    <property type="match status" value="1"/>
</dbReference>
<keyword evidence="3 5" id="KW-0408">Iron</keyword>
<comment type="similarity">
    <text evidence="1 6">Belongs to the cytochrome P450 family.</text>
</comment>
<dbReference type="Pfam" id="PF00067">
    <property type="entry name" value="p450"/>
    <property type="match status" value="2"/>
</dbReference>
<organism evidence="7 8">
    <name type="scientific">Operophtera brumata</name>
    <name type="common">Winter moth</name>
    <name type="synonym">Phalaena brumata</name>
    <dbReference type="NCBI Taxonomy" id="104452"/>
    <lineage>
        <taxon>Eukaryota</taxon>
        <taxon>Metazoa</taxon>
        <taxon>Ecdysozoa</taxon>
        <taxon>Arthropoda</taxon>
        <taxon>Hexapoda</taxon>
        <taxon>Insecta</taxon>
        <taxon>Pterygota</taxon>
        <taxon>Neoptera</taxon>
        <taxon>Endopterygota</taxon>
        <taxon>Lepidoptera</taxon>
        <taxon>Glossata</taxon>
        <taxon>Ditrysia</taxon>
        <taxon>Geometroidea</taxon>
        <taxon>Geometridae</taxon>
        <taxon>Larentiinae</taxon>
        <taxon>Operophtera</taxon>
    </lineage>
</organism>
<evidence type="ECO:0000313" key="7">
    <source>
        <dbReference type="EMBL" id="KOB73148.1"/>
    </source>
</evidence>
<dbReference type="GO" id="GO:0005506">
    <property type="term" value="F:iron ion binding"/>
    <property type="evidence" value="ECO:0007669"/>
    <property type="project" value="InterPro"/>
</dbReference>
<dbReference type="InterPro" id="IPR017972">
    <property type="entry name" value="Cyt_P450_CS"/>
</dbReference>
<dbReference type="PRINTS" id="PR00463">
    <property type="entry name" value="EP450I"/>
</dbReference>
<dbReference type="STRING" id="104452.A0A0L7LCD9"/>
<reference evidence="7 8" key="1">
    <citation type="journal article" date="2015" name="Genome Biol. Evol.">
        <title>The genome of winter moth (Operophtera brumata) provides a genomic perspective on sexual dimorphism and phenology.</title>
        <authorList>
            <person name="Derks M.F."/>
            <person name="Smit S."/>
            <person name="Salis L."/>
            <person name="Schijlen E."/>
            <person name="Bossers A."/>
            <person name="Mateman C."/>
            <person name="Pijl A.S."/>
            <person name="de Ridder D."/>
            <person name="Groenen M.A."/>
            <person name="Visser M.E."/>
            <person name="Megens H.J."/>
        </authorList>
    </citation>
    <scope>NUCLEOTIDE SEQUENCE [LARGE SCALE GENOMIC DNA]</scope>
    <source>
        <strain evidence="7">WM2013NL</strain>
        <tissue evidence="7">Head and thorax</tissue>
    </source>
</reference>
<dbReference type="Gene3D" id="1.10.630.10">
    <property type="entry name" value="Cytochrome P450"/>
    <property type="match status" value="2"/>
</dbReference>
<feature type="binding site" description="axial binding residue" evidence="5">
    <location>
        <position position="134"/>
    </location>
    <ligand>
        <name>heme</name>
        <dbReference type="ChEBI" id="CHEBI:30413"/>
    </ligand>
    <ligandPart>
        <name>Fe</name>
        <dbReference type="ChEBI" id="CHEBI:18248"/>
    </ligandPart>
</feature>
<dbReference type="InterPro" id="IPR002401">
    <property type="entry name" value="Cyt_P450_E_grp-I"/>
</dbReference>
<proteinExistence type="inferred from homology"/>
<sequence length="192" mass="22250">MYNYARENYEKQIVQVMNDLFSAGMDTSRTALIWCLVMMMREPDVAQRVRKDLHKVVGASQMITLKHRSQLPEWKITNYTIPPGSHIIPLINKMNVDPELYPDPYKFEPERFIKKGQLQVLDTFAQFGIGQRLCLGTQLARMELFLFLANLMNQYEFYMPQGQQVPGLEGICGSIHSPVPFDLCFKRLEVLS</sequence>
<keyword evidence="6" id="KW-0560">Oxidoreductase</keyword>
<gene>
    <name evidence="7" type="ORF">OBRU01_11194</name>
</gene>
<dbReference type="GO" id="GO:0020037">
    <property type="term" value="F:heme binding"/>
    <property type="evidence" value="ECO:0007669"/>
    <property type="project" value="InterPro"/>
</dbReference>
<keyword evidence="5 6" id="KW-0349">Heme</keyword>
<dbReference type="PANTHER" id="PTHR24300">
    <property type="entry name" value="CYTOCHROME P450 508A4-RELATED"/>
    <property type="match status" value="1"/>
</dbReference>
<keyword evidence="8" id="KW-1185">Reference proteome</keyword>
<dbReference type="GO" id="GO:0006082">
    <property type="term" value="P:organic acid metabolic process"/>
    <property type="evidence" value="ECO:0007669"/>
    <property type="project" value="TreeGrafter"/>
</dbReference>
<evidence type="ECO:0000256" key="6">
    <source>
        <dbReference type="RuleBase" id="RU000461"/>
    </source>
</evidence>